<feature type="binding site" evidence="12">
    <location>
        <position position="186"/>
    </location>
    <ligand>
        <name>UTP</name>
        <dbReference type="ChEBI" id="CHEBI:46398"/>
    </ligand>
</feature>
<protein>
    <recommendedName>
        <fullName evidence="5 10">UTP--glucose-1-phosphate uridylyltransferase</fullName>
        <ecNumber evidence="4 10">2.7.7.9</ecNumber>
    </recommendedName>
</protein>
<evidence type="ECO:0000256" key="9">
    <source>
        <dbReference type="ARBA" id="ARBA00047432"/>
    </source>
</evidence>
<dbReference type="Ensembl" id="ENSSORT00005010299.1">
    <property type="protein sequence ID" value="ENSSORP00005009969.1"/>
    <property type="gene ID" value="ENSSORG00005005241.1"/>
</dbReference>
<reference evidence="13" key="2">
    <citation type="submission" date="2025-08" db="UniProtKB">
        <authorList>
            <consortium name="Ensembl"/>
        </authorList>
    </citation>
    <scope>IDENTIFICATION</scope>
</reference>
<evidence type="ECO:0000256" key="5">
    <source>
        <dbReference type="ARBA" id="ARBA00019048"/>
    </source>
</evidence>
<dbReference type="PIRSF" id="PIRSF000806">
    <property type="entry name" value="UDPGP"/>
    <property type="match status" value="1"/>
</dbReference>
<evidence type="ECO:0000313" key="14">
    <source>
        <dbReference type="Proteomes" id="UP000472271"/>
    </source>
</evidence>
<evidence type="ECO:0000256" key="12">
    <source>
        <dbReference type="PIRSR" id="PIRSR000806-2"/>
    </source>
</evidence>
<evidence type="ECO:0000256" key="4">
    <source>
        <dbReference type="ARBA" id="ARBA00012415"/>
    </source>
</evidence>
<dbReference type="FunFam" id="3.90.550.10:FF:000002">
    <property type="entry name" value="UTP--glucose-1-phosphate uridylyltransferase"/>
    <property type="match status" value="1"/>
</dbReference>
<reference evidence="13" key="3">
    <citation type="submission" date="2025-09" db="UniProtKB">
        <authorList>
            <consortium name="Ensembl"/>
        </authorList>
    </citation>
    <scope>IDENTIFICATION</scope>
</reference>
<evidence type="ECO:0000256" key="11">
    <source>
        <dbReference type="PIRSR" id="PIRSR000806-1"/>
    </source>
</evidence>
<sequence length="490" mass="55359">MSLTVADLTRGAMTEFQEKLRQQHEESMHRELEALLTTANKAEAEITRKDFDGFKKLFHRFLQVKGPAIDWAKINRPPEDLIQPYEKIKAKGLPENIATSLNKLAVVKLNGGLGTSMGCKGPKSLISVRNENTFLDLTVQQIEHLNKTFNADVPLVLMNSFNTDEDTKKILQKYKHHRVNIHTFNQSRYPRINKESLLPIAKNMGMSGENGEAWYPPGHGDIYASFQNSGLLDKLIAEGKEYIFVSNIDNLGATVDLFILHHLMSQPADKRCEFIMEVTDKTRADVKGGTLIQYEDHLRLLEIAQVPKAHVDEFKSVTKFKIFNTNNLWISLPAIKRLHEKNSMDLEIIVNPKTLDGGLNVIQLETAVGAAIKSFDNAMGVNVPRSRFLPVKTTSDLLLVMSNLYSLDAGSLTMSQKREFRTTPHVKLGSSFTKVQEYLTRFENIPDMLELDHLTVSGDVTFGKSVSLKVSAYSDWPEQWCKHLIIHLSI</sequence>
<keyword evidence="6 10" id="KW-0808">Transferase</keyword>
<feature type="binding site" evidence="12">
    <location>
        <position position="218"/>
    </location>
    <ligand>
        <name>UTP</name>
        <dbReference type="ChEBI" id="CHEBI:46398"/>
    </ligand>
</feature>
<feature type="binding site" evidence="12">
    <location>
        <position position="123"/>
    </location>
    <ligand>
        <name>UTP</name>
        <dbReference type="ChEBI" id="CHEBI:46398"/>
    </ligand>
</feature>
<dbReference type="GO" id="GO:0006011">
    <property type="term" value="P:UDP-alpha-D-glucose metabolic process"/>
    <property type="evidence" value="ECO:0007669"/>
    <property type="project" value="UniProtKB-UniRule"/>
</dbReference>
<dbReference type="Gene3D" id="3.90.550.10">
    <property type="entry name" value="Spore Coat Polysaccharide Biosynthesis Protein SpsA, Chain A"/>
    <property type="match status" value="1"/>
</dbReference>
<dbReference type="UniPathway" id="UPA00164"/>
<feature type="binding site" evidence="12">
    <location>
        <position position="249"/>
    </location>
    <ligand>
        <name>UTP</name>
        <dbReference type="ChEBI" id="CHEBI:46398"/>
    </ligand>
</feature>
<comment type="subunit">
    <text evidence="3">Homooctamer.</text>
</comment>
<evidence type="ECO:0000256" key="1">
    <source>
        <dbReference type="ARBA" id="ARBA00004964"/>
    </source>
</evidence>
<evidence type="ECO:0000256" key="7">
    <source>
        <dbReference type="ARBA" id="ARBA00022695"/>
    </source>
</evidence>
<dbReference type="FunFam" id="2.160.10.10:FF:000001">
    <property type="entry name" value="UTP--glucose-1-phosphate uridylyltransferase"/>
    <property type="match status" value="1"/>
</dbReference>
<dbReference type="InterPro" id="IPR002618">
    <property type="entry name" value="UDPGP_fam"/>
</dbReference>
<accession>A0A672YZQ3</accession>
<dbReference type="InterPro" id="IPR016267">
    <property type="entry name" value="UDPGP_trans"/>
</dbReference>
<evidence type="ECO:0000256" key="2">
    <source>
        <dbReference type="ARBA" id="ARBA00010401"/>
    </source>
</evidence>
<proteinExistence type="inferred from homology"/>
<dbReference type="Pfam" id="PF01704">
    <property type="entry name" value="UDPGP"/>
    <property type="match status" value="1"/>
</dbReference>
<evidence type="ECO:0000256" key="10">
    <source>
        <dbReference type="PIRNR" id="PIRNR000806"/>
    </source>
</evidence>
<dbReference type="AlphaFoldDB" id="A0A672YZQ3"/>
<feature type="binding site" evidence="11">
    <location>
        <position position="219"/>
    </location>
    <ligand>
        <name>substrate</name>
    </ligand>
</feature>
<reference evidence="13" key="1">
    <citation type="submission" date="2019-06" db="EMBL/GenBank/DDBJ databases">
        <authorList>
            <consortium name="Wellcome Sanger Institute Data Sharing"/>
        </authorList>
    </citation>
    <scope>NUCLEOTIDE SEQUENCE [LARGE SCALE GENOMIC DNA]</scope>
</reference>
<dbReference type="InterPro" id="IPR029044">
    <property type="entry name" value="Nucleotide-diphossugar_trans"/>
</dbReference>
<keyword evidence="7 10" id="KW-0548">Nucleotidyltransferase</keyword>
<dbReference type="SUPFAM" id="SSF53448">
    <property type="entry name" value="Nucleotide-diphospho-sugar transferases"/>
    <property type="match status" value="1"/>
</dbReference>
<dbReference type="CDD" id="cd00897">
    <property type="entry name" value="UGPase_euk"/>
    <property type="match status" value="1"/>
</dbReference>
<keyword evidence="14" id="KW-1185">Reference proteome</keyword>
<evidence type="ECO:0000256" key="3">
    <source>
        <dbReference type="ARBA" id="ARBA00011823"/>
    </source>
</evidence>
<comment type="function">
    <text evidence="8">UTP--glucose-1-phosphate uridylyltransferase catalyzing the conversion of glucose-1-phosphate into UDP-glucose, a crucial precursor for the production of glycogen.</text>
</comment>
<evidence type="ECO:0000256" key="8">
    <source>
        <dbReference type="ARBA" id="ARBA00023579"/>
    </source>
</evidence>
<gene>
    <name evidence="13" type="primary">ugp2</name>
</gene>
<evidence type="ECO:0000313" key="13">
    <source>
        <dbReference type="Ensembl" id="ENSSORP00005009969.1"/>
    </source>
</evidence>
<comment type="catalytic activity">
    <reaction evidence="9">
        <text>alpha-D-glucose 1-phosphate + UTP + H(+) = UDP-alpha-D-glucose + diphosphate</text>
        <dbReference type="Rhea" id="RHEA:19889"/>
        <dbReference type="ChEBI" id="CHEBI:15378"/>
        <dbReference type="ChEBI" id="CHEBI:33019"/>
        <dbReference type="ChEBI" id="CHEBI:46398"/>
        <dbReference type="ChEBI" id="CHEBI:58601"/>
        <dbReference type="ChEBI" id="CHEBI:58885"/>
        <dbReference type="EC" id="2.7.7.9"/>
    </reaction>
    <physiologicalReaction direction="left-to-right" evidence="9">
        <dbReference type="Rhea" id="RHEA:19890"/>
    </physiologicalReaction>
</comment>
<evidence type="ECO:0000256" key="6">
    <source>
        <dbReference type="ARBA" id="ARBA00022679"/>
    </source>
</evidence>
<feature type="binding site" evidence="12">
    <location>
        <position position="392"/>
    </location>
    <ligand>
        <name>UTP</name>
        <dbReference type="ChEBI" id="CHEBI:46398"/>
    </ligand>
</feature>
<comment type="pathway">
    <text evidence="1">Glycan biosynthesis; glycogen biosynthesis.</text>
</comment>
<dbReference type="PANTHER" id="PTHR43511">
    <property type="match status" value="1"/>
</dbReference>
<name>A0A672YZQ3_9TELE</name>
<dbReference type="GO" id="GO:0003983">
    <property type="term" value="F:UTP:glucose-1-phosphate uridylyltransferase activity"/>
    <property type="evidence" value="ECO:0007669"/>
    <property type="project" value="UniProtKB-EC"/>
</dbReference>
<dbReference type="Proteomes" id="UP000472271">
    <property type="component" value="Chromosome 1"/>
</dbReference>
<dbReference type="EC" id="2.7.7.9" evidence="4 10"/>
<dbReference type="GO" id="GO:0005978">
    <property type="term" value="P:glycogen biosynthetic process"/>
    <property type="evidence" value="ECO:0007669"/>
    <property type="project" value="UniProtKB-UniPathway"/>
</dbReference>
<comment type="similarity">
    <text evidence="2 10">Belongs to the UDPGP type 1 family.</text>
</comment>
<organism evidence="13 14">
    <name type="scientific">Sphaeramia orbicularis</name>
    <name type="common">orbiculate cardinalfish</name>
    <dbReference type="NCBI Taxonomy" id="375764"/>
    <lineage>
        <taxon>Eukaryota</taxon>
        <taxon>Metazoa</taxon>
        <taxon>Chordata</taxon>
        <taxon>Craniata</taxon>
        <taxon>Vertebrata</taxon>
        <taxon>Euteleostomi</taxon>
        <taxon>Actinopterygii</taxon>
        <taxon>Neopterygii</taxon>
        <taxon>Teleostei</taxon>
        <taxon>Neoteleostei</taxon>
        <taxon>Acanthomorphata</taxon>
        <taxon>Gobiaria</taxon>
        <taxon>Kurtiformes</taxon>
        <taxon>Apogonoidei</taxon>
        <taxon>Apogonidae</taxon>
        <taxon>Apogoninae</taxon>
        <taxon>Sphaeramia</taxon>
    </lineage>
</organism>
<dbReference type="Gene3D" id="2.160.10.10">
    <property type="entry name" value="Hexapeptide repeat proteins"/>
    <property type="match status" value="1"/>
</dbReference>